<evidence type="ECO:0000256" key="1">
    <source>
        <dbReference type="ARBA" id="ARBA00022553"/>
    </source>
</evidence>
<evidence type="ECO:0000313" key="4">
    <source>
        <dbReference type="EMBL" id="EWY39359.1"/>
    </source>
</evidence>
<feature type="domain" description="Response regulatory" evidence="3">
    <location>
        <begin position="21"/>
        <end position="135"/>
    </location>
</feature>
<accession>W9GZW8</accession>
<dbReference type="Gene3D" id="3.40.50.2300">
    <property type="match status" value="1"/>
</dbReference>
<dbReference type="GO" id="GO:0000160">
    <property type="term" value="P:phosphorelay signal transduction system"/>
    <property type="evidence" value="ECO:0007669"/>
    <property type="project" value="InterPro"/>
</dbReference>
<dbReference type="PANTHER" id="PTHR44591">
    <property type="entry name" value="STRESS RESPONSE REGULATOR PROTEIN 1"/>
    <property type="match status" value="1"/>
</dbReference>
<dbReference type="AlphaFoldDB" id="W9GZW8"/>
<gene>
    <name evidence="4" type="ORF">N825_06560</name>
</gene>
<dbReference type="EMBL" id="AVFL01000012">
    <property type="protein sequence ID" value="EWY39359.1"/>
    <property type="molecule type" value="Genomic_DNA"/>
</dbReference>
<comment type="caution">
    <text evidence="4">The sequence shown here is derived from an EMBL/GenBank/DDBJ whole genome shotgun (WGS) entry which is preliminary data.</text>
</comment>
<feature type="modified residue" description="4-aspartylphosphate" evidence="2">
    <location>
        <position position="70"/>
    </location>
</feature>
<dbReference type="InterPro" id="IPR001789">
    <property type="entry name" value="Sig_transdc_resp-reg_receiver"/>
</dbReference>
<dbReference type="OrthoDB" id="9782655at2"/>
<proteinExistence type="predicted"/>
<protein>
    <submittedName>
        <fullName evidence="4">Transcriptional regulator</fullName>
    </submittedName>
</protein>
<keyword evidence="1 2" id="KW-0597">Phosphoprotein</keyword>
<evidence type="ECO:0000313" key="5">
    <source>
        <dbReference type="Proteomes" id="UP000019486"/>
    </source>
</evidence>
<dbReference type="InterPro" id="IPR050595">
    <property type="entry name" value="Bact_response_regulator"/>
</dbReference>
<dbReference type="SMART" id="SM00448">
    <property type="entry name" value="REC"/>
    <property type="match status" value="1"/>
</dbReference>
<evidence type="ECO:0000259" key="3">
    <source>
        <dbReference type="PROSITE" id="PS50110"/>
    </source>
</evidence>
<reference evidence="4 5" key="1">
    <citation type="submission" date="2013-08" db="EMBL/GenBank/DDBJ databases">
        <title>The genome sequence of Skermanella stibiiresistens.</title>
        <authorList>
            <person name="Zhu W."/>
            <person name="Wang G."/>
        </authorList>
    </citation>
    <scope>NUCLEOTIDE SEQUENCE [LARGE SCALE GENOMIC DNA]</scope>
    <source>
        <strain evidence="4 5">SB22</strain>
    </source>
</reference>
<dbReference type="STRING" id="1385369.N825_06560"/>
<dbReference type="PANTHER" id="PTHR44591:SF25">
    <property type="entry name" value="CHEMOTAXIS TWO-COMPONENT RESPONSE REGULATOR"/>
    <property type="match status" value="1"/>
</dbReference>
<dbReference type="PROSITE" id="PS50110">
    <property type="entry name" value="RESPONSE_REGULATORY"/>
    <property type="match status" value="1"/>
</dbReference>
<dbReference type="RefSeq" id="WP_084164815.1">
    <property type="nucleotide sequence ID" value="NZ_AVFL01000012.1"/>
</dbReference>
<dbReference type="SUPFAM" id="SSF52172">
    <property type="entry name" value="CheY-like"/>
    <property type="match status" value="1"/>
</dbReference>
<dbReference type="PATRIC" id="fig|1385369.3.peg.3509"/>
<dbReference type="Proteomes" id="UP000019486">
    <property type="component" value="Unassembled WGS sequence"/>
</dbReference>
<dbReference type="Pfam" id="PF00072">
    <property type="entry name" value="Response_reg"/>
    <property type="match status" value="1"/>
</dbReference>
<dbReference type="InterPro" id="IPR011006">
    <property type="entry name" value="CheY-like_superfamily"/>
</dbReference>
<name>W9GZW8_9PROT</name>
<sequence length="141" mass="15655">MAPRLTAGLREARVGAEFNRTVFLVDDDEPVRDSLRTLLESYSMAVEDYSSCPEFLENFRTEEGGCLVLDLHLPVMSGLEFMEIHGGSLDDMPVILITGRGDPATKARALEAGVLAFIEKPFEDESLVDLIRTALCRPTRH</sequence>
<keyword evidence="5" id="KW-1185">Reference proteome</keyword>
<organism evidence="4 5">
    <name type="scientific">Skermanella stibiiresistens SB22</name>
    <dbReference type="NCBI Taxonomy" id="1385369"/>
    <lineage>
        <taxon>Bacteria</taxon>
        <taxon>Pseudomonadati</taxon>
        <taxon>Pseudomonadota</taxon>
        <taxon>Alphaproteobacteria</taxon>
        <taxon>Rhodospirillales</taxon>
        <taxon>Azospirillaceae</taxon>
        <taxon>Skermanella</taxon>
    </lineage>
</organism>
<evidence type="ECO:0000256" key="2">
    <source>
        <dbReference type="PROSITE-ProRule" id="PRU00169"/>
    </source>
</evidence>